<dbReference type="Gene3D" id="2.40.160.130">
    <property type="entry name" value="Capsule assembly protein Wzi"/>
    <property type="match status" value="1"/>
</dbReference>
<dbReference type="Proteomes" id="UP000001208">
    <property type="component" value="Chromosome"/>
</dbReference>
<dbReference type="Pfam" id="PF14052">
    <property type="entry name" value="Caps_assemb_Wzi"/>
    <property type="match status" value="1"/>
</dbReference>
<name>B3QS29_CHLT3</name>
<evidence type="ECO:0000313" key="2">
    <source>
        <dbReference type="Proteomes" id="UP000001208"/>
    </source>
</evidence>
<dbReference type="EMBL" id="CP001100">
    <property type="protein sequence ID" value="ACF13974.1"/>
    <property type="molecule type" value="Genomic_DNA"/>
</dbReference>
<keyword evidence="2" id="KW-1185">Reference proteome</keyword>
<protein>
    <recommendedName>
        <fullName evidence="3">Capsule assembly protein Wzi</fullName>
    </recommendedName>
</protein>
<evidence type="ECO:0000313" key="1">
    <source>
        <dbReference type="EMBL" id="ACF13974.1"/>
    </source>
</evidence>
<dbReference type="OrthoDB" id="596512at2"/>
<dbReference type="InterPro" id="IPR038636">
    <property type="entry name" value="Wzi_sf"/>
</dbReference>
<dbReference type="STRING" id="517418.Ctha_1515"/>
<proteinExistence type="predicted"/>
<accession>B3QS29</accession>
<dbReference type="KEGG" id="cts:Ctha_1515"/>
<evidence type="ECO:0008006" key="3">
    <source>
        <dbReference type="Google" id="ProtNLM"/>
    </source>
</evidence>
<dbReference type="HOGENOM" id="CLU_038260_0_0_10"/>
<gene>
    <name evidence="1" type="ordered locus">Ctha_1515</name>
</gene>
<sequence>MIQYTRIFILYVLFLNVANSCYAQKFQYDVEVQSLLATDVPFWLLMNQSGRYNTEDFQPYGNFKIASEFPLSNKLSLKTGAEILAGKTDTYHEVHRFQQAYLELESPYMRLLGGKKEQEKSKIAQLKSGDMVMSSNAAPIPVVQVCTNDYVPFPIISEHLKFKALLAHGWFEEQRHISNPYLHEKYLYLKLENTLPIDGYIGLHHAAMWGGEHPVYGQLPESWSVFKDIFLAKSGEEDTSPEAEEQHNRVGNHIGSYDFGVIYQTDRYTATVYRQTIFEDASGKGIQFIGDGLWGIEFCLKKQNALVEGIVLEFVKTTYQGGPVHDLETEDRLFGNDNYYNNFMYQSGWSYNGFTIGNPFITSPILNLYNSLTTKDGETIVHVFPNNRVLAWHLGIMGQLQNDLAYRLLLSYSLNYGIYDGNYSDAEAKEYTKNGKTYTYYELPDLTLFSSMLELEFPATLFDVSFQAKARVAMDLGNFIGDRFGVLFSLSKSGLF</sequence>
<dbReference type="AlphaFoldDB" id="B3QS29"/>
<dbReference type="InterPro" id="IPR026950">
    <property type="entry name" value="Caps_assemb_Wzi"/>
</dbReference>
<dbReference type="eggNOG" id="ENOG502Z7XP">
    <property type="taxonomic scope" value="Bacteria"/>
</dbReference>
<organism evidence="1 2">
    <name type="scientific">Chloroherpeton thalassium (strain ATCC 35110 / GB-78)</name>
    <dbReference type="NCBI Taxonomy" id="517418"/>
    <lineage>
        <taxon>Bacteria</taxon>
        <taxon>Pseudomonadati</taxon>
        <taxon>Chlorobiota</taxon>
        <taxon>Chlorobiia</taxon>
        <taxon>Chlorobiales</taxon>
        <taxon>Chloroherpetonaceae</taxon>
        <taxon>Chloroherpeton</taxon>
    </lineage>
</organism>
<reference evidence="1 2" key="1">
    <citation type="submission" date="2008-06" db="EMBL/GenBank/DDBJ databases">
        <title>Complete sequence of Chloroherpeton thalassium ATCC 35110.</title>
        <authorList>
            <consortium name="US DOE Joint Genome Institute"/>
            <person name="Lucas S."/>
            <person name="Copeland A."/>
            <person name="Lapidus A."/>
            <person name="Glavina del Rio T."/>
            <person name="Dalin E."/>
            <person name="Tice H."/>
            <person name="Bruce D."/>
            <person name="Goodwin L."/>
            <person name="Pitluck S."/>
            <person name="Schmutz J."/>
            <person name="Larimer F."/>
            <person name="Land M."/>
            <person name="Hauser L."/>
            <person name="Kyrpides N."/>
            <person name="Mikhailova N."/>
            <person name="Liu Z."/>
            <person name="Li T."/>
            <person name="Zhao F."/>
            <person name="Overmann J."/>
            <person name="Bryant D.A."/>
            <person name="Richardson P."/>
        </authorList>
    </citation>
    <scope>NUCLEOTIDE SEQUENCE [LARGE SCALE GENOMIC DNA]</scope>
    <source>
        <strain evidence="2">ATCC 35110 / GB-78</strain>
    </source>
</reference>